<evidence type="ECO:0000313" key="1">
    <source>
        <dbReference type="EMBL" id="CAJ2669816.1"/>
    </source>
</evidence>
<comment type="caution">
    <text evidence="1">The sequence shown here is derived from an EMBL/GenBank/DDBJ whole genome shotgun (WGS) entry which is preliminary data.</text>
</comment>
<name>A0ACB0LK82_TRIPR</name>
<reference evidence="1" key="1">
    <citation type="submission" date="2023-10" db="EMBL/GenBank/DDBJ databases">
        <authorList>
            <person name="Rodriguez Cubillos JULIANA M."/>
            <person name="De Vega J."/>
        </authorList>
    </citation>
    <scope>NUCLEOTIDE SEQUENCE</scope>
</reference>
<protein>
    <submittedName>
        <fullName evidence="1">Uncharacterized protein</fullName>
    </submittedName>
</protein>
<sequence length="362" mass="42358">MQMKCVCRSWKTLISDPFFIKLHLKKQSTRNTTHFALLHRDKFHSSLSVVSIPVSHLRECRSLPIAHSNYPYYQLGSKFSCTIVGSCNGLICLQSYDSLYLWNPATRTQSQPLCSYHKPLYKYWVAFGYDNSTDTYKVVVLSFKIEFNRIEDNQVSPTVRVLTFGDNIWKDIQSFPVVILNGLTCSNEQSGVYLNNSVNWLVRCPYYCHLKNVTIKRFVIISLDLGTETYTQFLLPRCWEAPKPLSHSTSLCVLMDCLCFSYNFEKSNFDLWQMKKFGVEESWTQFLKIRNLNLQVRIYGINDFRLTPLCLYEDGDILIFAINCREEAIYYDWRNNRVMRIINTKKMFYTAKGYSESLVSTC</sequence>
<organism evidence="1 2">
    <name type="scientific">Trifolium pratense</name>
    <name type="common">Red clover</name>
    <dbReference type="NCBI Taxonomy" id="57577"/>
    <lineage>
        <taxon>Eukaryota</taxon>
        <taxon>Viridiplantae</taxon>
        <taxon>Streptophyta</taxon>
        <taxon>Embryophyta</taxon>
        <taxon>Tracheophyta</taxon>
        <taxon>Spermatophyta</taxon>
        <taxon>Magnoliopsida</taxon>
        <taxon>eudicotyledons</taxon>
        <taxon>Gunneridae</taxon>
        <taxon>Pentapetalae</taxon>
        <taxon>rosids</taxon>
        <taxon>fabids</taxon>
        <taxon>Fabales</taxon>
        <taxon>Fabaceae</taxon>
        <taxon>Papilionoideae</taxon>
        <taxon>50 kb inversion clade</taxon>
        <taxon>NPAAA clade</taxon>
        <taxon>Hologalegina</taxon>
        <taxon>IRL clade</taxon>
        <taxon>Trifolieae</taxon>
        <taxon>Trifolium</taxon>
    </lineage>
</organism>
<proteinExistence type="predicted"/>
<dbReference type="EMBL" id="CASHSV030000615">
    <property type="protein sequence ID" value="CAJ2669816.1"/>
    <property type="molecule type" value="Genomic_DNA"/>
</dbReference>
<evidence type="ECO:0000313" key="2">
    <source>
        <dbReference type="Proteomes" id="UP001177021"/>
    </source>
</evidence>
<gene>
    <name evidence="1" type="ORF">MILVUS5_LOCUS33955</name>
</gene>
<accession>A0ACB0LK82</accession>
<dbReference type="Proteomes" id="UP001177021">
    <property type="component" value="Unassembled WGS sequence"/>
</dbReference>
<keyword evidence="2" id="KW-1185">Reference proteome</keyword>